<dbReference type="GO" id="GO:0050839">
    <property type="term" value="F:cell adhesion molecule binding"/>
    <property type="evidence" value="ECO:0007669"/>
    <property type="project" value="TreeGrafter"/>
</dbReference>
<feature type="compositionally biased region" description="Basic and acidic residues" evidence="6">
    <location>
        <begin position="975"/>
        <end position="989"/>
    </location>
</feature>
<feature type="compositionally biased region" description="Low complexity" evidence="6">
    <location>
        <begin position="861"/>
        <end position="872"/>
    </location>
</feature>
<evidence type="ECO:0000256" key="3">
    <source>
        <dbReference type="ARBA" id="ARBA00023157"/>
    </source>
</evidence>
<evidence type="ECO:0000256" key="1">
    <source>
        <dbReference type="ARBA" id="ARBA00004479"/>
    </source>
</evidence>
<dbReference type="InterPro" id="IPR003599">
    <property type="entry name" value="Ig_sub"/>
</dbReference>
<feature type="compositionally biased region" description="Basic and acidic residues" evidence="6">
    <location>
        <begin position="834"/>
        <end position="847"/>
    </location>
</feature>
<keyword evidence="7" id="KW-1133">Transmembrane helix</keyword>
<feature type="non-terminal residue" evidence="8">
    <location>
        <position position="1014"/>
    </location>
</feature>
<dbReference type="Pfam" id="PF13927">
    <property type="entry name" value="Ig_3"/>
    <property type="match status" value="2"/>
</dbReference>
<evidence type="ECO:0000313" key="9">
    <source>
        <dbReference type="Proteomes" id="UP001152795"/>
    </source>
</evidence>
<dbReference type="InterPro" id="IPR036179">
    <property type="entry name" value="Ig-like_dom_sf"/>
</dbReference>
<dbReference type="InterPro" id="IPR036116">
    <property type="entry name" value="FN3_sf"/>
</dbReference>
<dbReference type="SUPFAM" id="SSF49265">
    <property type="entry name" value="Fibronectin type III"/>
    <property type="match status" value="1"/>
</dbReference>
<dbReference type="PANTHER" id="PTHR11640">
    <property type="entry name" value="NEPHRIN"/>
    <property type="match status" value="1"/>
</dbReference>
<dbReference type="AlphaFoldDB" id="A0A6S7H082"/>
<dbReference type="InterPro" id="IPR003961">
    <property type="entry name" value="FN3_dom"/>
</dbReference>
<comment type="caution">
    <text evidence="8">The sequence shown here is derived from an EMBL/GenBank/DDBJ whole genome shotgun (WGS) entry which is preliminary data.</text>
</comment>
<dbReference type="OrthoDB" id="6021824at2759"/>
<feature type="compositionally biased region" description="Basic and acidic residues" evidence="6">
    <location>
        <begin position="792"/>
        <end position="807"/>
    </location>
</feature>
<feature type="compositionally biased region" description="Polar residues" evidence="6">
    <location>
        <begin position="759"/>
        <end position="791"/>
    </location>
</feature>
<dbReference type="Gene3D" id="2.60.40.10">
    <property type="entry name" value="Immunoglobulins"/>
    <property type="match status" value="4"/>
</dbReference>
<dbReference type="GO" id="GO:0005911">
    <property type="term" value="C:cell-cell junction"/>
    <property type="evidence" value="ECO:0007669"/>
    <property type="project" value="TreeGrafter"/>
</dbReference>
<comment type="subcellular location">
    <subcellularLocation>
        <location evidence="1">Membrane</location>
        <topology evidence="1">Single-pass type I membrane protein</topology>
    </subcellularLocation>
</comment>
<feature type="compositionally biased region" description="Basic and acidic residues" evidence="6">
    <location>
        <begin position="930"/>
        <end position="947"/>
    </location>
</feature>
<evidence type="ECO:0000256" key="4">
    <source>
        <dbReference type="ARBA" id="ARBA00023180"/>
    </source>
</evidence>
<organism evidence="8 9">
    <name type="scientific">Paramuricea clavata</name>
    <name type="common">Red gorgonian</name>
    <name type="synonym">Violescent sea-whip</name>
    <dbReference type="NCBI Taxonomy" id="317549"/>
    <lineage>
        <taxon>Eukaryota</taxon>
        <taxon>Metazoa</taxon>
        <taxon>Cnidaria</taxon>
        <taxon>Anthozoa</taxon>
        <taxon>Octocorallia</taxon>
        <taxon>Malacalcyonacea</taxon>
        <taxon>Plexauridae</taxon>
        <taxon>Paramuricea</taxon>
    </lineage>
</organism>
<dbReference type="InterPro" id="IPR003598">
    <property type="entry name" value="Ig_sub2"/>
</dbReference>
<dbReference type="GO" id="GO:0098609">
    <property type="term" value="P:cell-cell adhesion"/>
    <property type="evidence" value="ECO:0007669"/>
    <property type="project" value="TreeGrafter"/>
</dbReference>
<keyword evidence="3" id="KW-1015">Disulfide bond</keyword>
<keyword evidence="9" id="KW-1185">Reference proteome</keyword>
<dbReference type="SMART" id="SM00408">
    <property type="entry name" value="IGc2"/>
    <property type="match status" value="5"/>
</dbReference>
<feature type="transmembrane region" description="Helical" evidence="7">
    <location>
        <begin position="671"/>
        <end position="694"/>
    </location>
</feature>
<gene>
    <name evidence="8" type="ORF">PACLA_8A069742</name>
</gene>
<protein>
    <submittedName>
        <fullName evidence="8">Hemicentin-1-like isoform X17</fullName>
    </submittedName>
</protein>
<dbReference type="SMART" id="SM00409">
    <property type="entry name" value="IG"/>
    <property type="match status" value="4"/>
</dbReference>
<evidence type="ECO:0000256" key="5">
    <source>
        <dbReference type="ARBA" id="ARBA00023319"/>
    </source>
</evidence>
<feature type="region of interest" description="Disordered" evidence="6">
    <location>
        <begin position="730"/>
        <end position="1014"/>
    </location>
</feature>
<sequence length="1014" mass="113302">KPVNTKFNVTKGQVLLDGATVVLECTADADPVAKFSFFGEGISPVIGSDPAKPTVKIDLSHDGGKVSCTPSNRLGNGPTVVLLIDVKVPPQVIAFPTKLDAIEGRNISVKCEASGKPAPEIVWLKDGSPLRKMPPYYITGRAIGSTLFISKSTLILAPARREDNGNYGCQAINPHGRLVKSVRLNLMYLPEVKNKNDFKEREVRVGADVDLPCRAEGNPPTAYYVWRWENGTVIQNKTTGLLRFDNIQPREGGRLSCAGGSYVGEGEKVSVNVLVRVPPRIVVPPQQRVSLNESDRLQLFCNATGVPEPTIHWTRDGTILRYTGDHLSISDVKYTDRGMYVCTAENGIPPNVSASSIVTIYFRPVIQTTSAAATLLGADSGDLVTLVCIADALPVAIFKWRSYPSMQELNDTLTDVLSIKQDDERTLTMQVRARFGAKYECYTYNDRGTDTQIYEIRPKGPPEAPRLDSIHTYIKNVQDQLSTVHVYLKWTPGYNGGQKVWYNVYYGLRADQAQVVPRVDDECHCYTISQDLEANKDYIFYVQAQNSDGPSNSSNHIQRRTKAFYGSASIERLDDGKIVKVSFVIYTKENLTKQVRFRENKERSSWDTRTTDPDVQVPLVIEELDPEKHYLFQVLWYAEGKIQITDGGEVGSWKPPVDSARSSSTLSKEEIIAIIAGVGGFILIVILVLFLCLIRRRQKPKRDETVVVMRRQPQSADVVTRRSLIGSVEDDPFESAHYGTQERKKKTRDSYYLPDSEDMNTFNGDDNNTAKRVSPAESSQAYQPFNVAQKSKYNEDERSSSDDDSYRYKNRKQQPSDDELSSEPGYARVGDNGKISRDNIDGPREPVRPNQNDTYAKVNKRNNNNRPMSNGRGAPPPYRPRSTTDTPLPPYPDDHLDLDDPSAAQFDDPLPPPMPVFNSRSIPDAVWNDRYSDDPHDSVDTTLERHKSPSRTSLGSGKPYINAQGKLVRPGSRHSSSDHFSDSEQRLPEPEVPTGRSRQMDMDNDESNLVSYLV</sequence>
<dbReference type="InterPro" id="IPR007110">
    <property type="entry name" value="Ig-like_dom"/>
</dbReference>
<reference evidence="8" key="1">
    <citation type="submission" date="2020-04" db="EMBL/GenBank/DDBJ databases">
        <authorList>
            <person name="Alioto T."/>
            <person name="Alioto T."/>
            <person name="Gomez Garrido J."/>
        </authorList>
    </citation>
    <scope>NUCLEOTIDE SEQUENCE</scope>
    <source>
        <strain evidence="8">A484AB</strain>
    </source>
</reference>
<evidence type="ECO:0000256" key="2">
    <source>
        <dbReference type="ARBA" id="ARBA00023136"/>
    </source>
</evidence>
<dbReference type="PROSITE" id="PS50835">
    <property type="entry name" value="IG_LIKE"/>
    <property type="match status" value="4"/>
</dbReference>
<proteinExistence type="predicted"/>
<dbReference type="PANTHER" id="PTHR11640:SF31">
    <property type="entry name" value="IRREGULAR CHIASM C-ROUGHEST PROTEIN-RELATED"/>
    <property type="match status" value="1"/>
</dbReference>
<accession>A0A6S7H082</accession>
<dbReference type="Gene3D" id="1.20.5.100">
    <property type="entry name" value="Cytochrome c1, transmembrane anchor, C-terminal"/>
    <property type="match status" value="1"/>
</dbReference>
<evidence type="ECO:0000313" key="8">
    <source>
        <dbReference type="EMBL" id="CAB3996069.1"/>
    </source>
</evidence>
<dbReference type="GO" id="GO:0005886">
    <property type="term" value="C:plasma membrane"/>
    <property type="evidence" value="ECO:0007669"/>
    <property type="project" value="TreeGrafter"/>
</dbReference>
<keyword evidence="2 7" id="KW-0472">Membrane</keyword>
<dbReference type="CDD" id="cd00063">
    <property type="entry name" value="FN3"/>
    <property type="match status" value="1"/>
</dbReference>
<dbReference type="CDD" id="cd12087">
    <property type="entry name" value="TM_EGFR-like"/>
    <property type="match status" value="1"/>
</dbReference>
<keyword evidence="5" id="KW-0393">Immunoglobulin domain</keyword>
<dbReference type="EMBL" id="CACRXK020002790">
    <property type="protein sequence ID" value="CAB3996069.1"/>
    <property type="molecule type" value="Genomic_DNA"/>
</dbReference>
<evidence type="ECO:0000256" key="6">
    <source>
        <dbReference type="SAM" id="MobiDB-lite"/>
    </source>
</evidence>
<dbReference type="FunFam" id="2.60.40.10:FF:000032">
    <property type="entry name" value="palladin isoform X1"/>
    <property type="match status" value="1"/>
</dbReference>
<evidence type="ECO:0000256" key="7">
    <source>
        <dbReference type="SAM" id="Phobius"/>
    </source>
</evidence>
<dbReference type="SUPFAM" id="SSF48726">
    <property type="entry name" value="Immunoglobulin"/>
    <property type="match status" value="3"/>
</dbReference>
<dbReference type="InterPro" id="IPR051275">
    <property type="entry name" value="Cell_adhesion_signaling"/>
</dbReference>
<keyword evidence="4" id="KW-0325">Glycoprotein</keyword>
<keyword evidence="7" id="KW-0812">Transmembrane</keyword>
<dbReference type="InterPro" id="IPR013783">
    <property type="entry name" value="Ig-like_fold"/>
</dbReference>
<dbReference type="Proteomes" id="UP001152795">
    <property type="component" value="Unassembled WGS sequence"/>
</dbReference>
<name>A0A6S7H082_PARCT</name>
<dbReference type="PROSITE" id="PS50853">
    <property type="entry name" value="FN3"/>
    <property type="match status" value="1"/>
</dbReference>